<evidence type="ECO:0000313" key="9">
    <source>
        <dbReference type="EMBL" id="OIT01695.1"/>
    </source>
</evidence>
<dbReference type="OMA" id="AWDMKER"/>
<protein>
    <submittedName>
        <fullName evidence="9">Oleosin 1</fullName>
    </submittedName>
</protein>
<dbReference type="GO" id="GO:0016020">
    <property type="term" value="C:membrane"/>
    <property type="evidence" value="ECO:0007669"/>
    <property type="project" value="UniProtKB-SubCell"/>
</dbReference>
<organism evidence="9 10">
    <name type="scientific">Nicotiana attenuata</name>
    <name type="common">Coyote tobacco</name>
    <dbReference type="NCBI Taxonomy" id="49451"/>
    <lineage>
        <taxon>Eukaryota</taxon>
        <taxon>Viridiplantae</taxon>
        <taxon>Streptophyta</taxon>
        <taxon>Embryophyta</taxon>
        <taxon>Tracheophyta</taxon>
        <taxon>Spermatophyta</taxon>
        <taxon>Magnoliopsida</taxon>
        <taxon>eudicotyledons</taxon>
        <taxon>Gunneridae</taxon>
        <taxon>Pentapetalae</taxon>
        <taxon>asterids</taxon>
        <taxon>lamiids</taxon>
        <taxon>Solanales</taxon>
        <taxon>Solanaceae</taxon>
        <taxon>Nicotianoideae</taxon>
        <taxon>Nicotianeae</taxon>
        <taxon>Nicotiana</taxon>
    </lineage>
</organism>
<dbReference type="GeneID" id="109226590"/>
<keyword evidence="4" id="KW-0551">Lipid droplet</keyword>
<comment type="similarity">
    <text evidence="3">Belongs to the oleosin family.</text>
</comment>
<dbReference type="GO" id="GO:0019915">
    <property type="term" value="P:lipid storage"/>
    <property type="evidence" value="ECO:0007669"/>
    <property type="project" value="TreeGrafter"/>
</dbReference>
<keyword evidence="5 8" id="KW-0812">Transmembrane</keyword>
<keyword evidence="7 8" id="KW-0472">Membrane</keyword>
<dbReference type="Proteomes" id="UP000187609">
    <property type="component" value="Unassembled WGS sequence"/>
</dbReference>
<feature type="transmembrane region" description="Helical" evidence="8">
    <location>
        <begin position="20"/>
        <end position="53"/>
    </location>
</feature>
<reference evidence="9" key="1">
    <citation type="submission" date="2016-11" db="EMBL/GenBank/DDBJ databases">
        <title>The genome of Nicotiana attenuata.</title>
        <authorList>
            <person name="Xu S."/>
            <person name="Brockmoeller T."/>
            <person name="Gaquerel E."/>
            <person name="Navarro A."/>
            <person name="Kuhl H."/>
            <person name="Gase K."/>
            <person name="Ling Z."/>
            <person name="Zhou W."/>
            <person name="Kreitzer C."/>
            <person name="Stanke M."/>
            <person name="Tang H."/>
            <person name="Lyons E."/>
            <person name="Pandey P."/>
            <person name="Pandey S.P."/>
            <person name="Timmermann B."/>
            <person name="Baldwin I.T."/>
        </authorList>
    </citation>
    <scope>NUCLEOTIDE SEQUENCE [LARGE SCALE GENOMIC DNA]</scope>
    <source>
        <strain evidence="9">UT</strain>
    </source>
</reference>
<dbReference type="PANTHER" id="PTHR33203:SF24">
    <property type="entry name" value="OLEOSIN"/>
    <property type="match status" value="1"/>
</dbReference>
<evidence type="ECO:0000256" key="8">
    <source>
        <dbReference type="SAM" id="Phobius"/>
    </source>
</evidence>
<evidence type="ECO:0000256" key="6">
    <source>
        <dbReference type="ARBA" id="ARBA00022989"/>
    </source>
</evidence>
<feature type="transmembrane region" description="Helical" evidence="8">
    <location>
        <begin position="59"/>
        <end position="89"/>
    </location>
</feature>
<evidence type="ECO:0000256" key="4">
    <source>
        <dbReference type="ARBA" id="ARBA00022677"/>
    </source>
</evidence>
<dbReference type="OrthoDB" id="690239at2759"/>
<dbReference type="PANTHER" id="PTHR33203">
    <property type="entry name" value="OLEOSIN"/>
    <property type="match status" value="1"/>
</dbReference>
<dbReference type="GO" id="GO:0012511">
    <property type="term" value="C:monolayer-surrounded lipid storage body"/>
    <property type="evidence" value="ECO:0007669"/>
    <property type="project" value="InterPro"/>
</dbReference>
<dbReference type="AlphaFoldDB" id="A0A1J6IVF2"/>
<evidence type="ECO:0000256" key="2">
    <source>
        <dbReference type="ARBA" id="ARBA00004502"/>
    </source>
</evidence>
<proteinExistence type="inferred from homology"/>
<dbReference type="GO" id="GO:0009791">
    <property type="term" value="P:post-embryonic development"/>
    <property type="evidence" value="ECO:0007669"/>
    <property type="project" value="UniProtKB-ARBA"/>
</dbReference>
<evidence type="ECO:0000256" key="7">
    <source>
        <dbReference type="ARBA" id="ARBA00023136"/>
    </source>
</evidence>
<dbReference type="SMR" id="A0A1J6IVF2"/>
<comment type="caution">
    <text evidence="9">The sequence shown here is derived from an EMBL/GenBank/DDBJ whole genome shotgun (WGS) entry which is preliminary data.</text>
</comment>
<dbReference type="EMBL" id="MJEQ01037188">
    <property type="protein sequence ID" value="OIT01695.1"/>
    <property type="molecule type" value="Genomic_DNA"/>
</dbReference>
<dbReference type="STRING" id="49451.A0A1J6IVF2"/>
<dbReference type="Gramene" id="OIT01695">
    <property type="protein sequence ID" value="OIT01695"/>
    <property type="gene ID" value="A4A49_33870"/>
</dbReference>
<evidence type="ECO:0000256" key="1">
    <source>
        <dbReference type="ARBA" id="ARBA00004141"/>
    </source>
</evidence>
<dbReference type="KEGG" id="nau:109226590"/>
<accession>A0A1J6IVF2</accession>
<sequence length="140" mass="15000">MSDQQKELHRSTPSYESLRFMAAGTLGAVLLGLSSLTFAGTVIFLILVTPFLIMASPILVPAVIIHALISAGFLFSGGSGTGALAAMFWMYRNVGGKNLFGADQLDFARMRIASKAWVMKERAKEGGQSVQNKAQETTQA</sequence>
<keyword evidence="6 8" id="KW-1133">Transmembrane helix</keyword>
<evidence type="ECO:0000256" key="3">
    <source>
        <dbReference type="ARBA" id="ARBA00010858"/>
    </source>
</evidence>
<comment type="subcellular location">
    <subcellularLocation>
        <location evidence="2">Lipid droplet</location>
    </subcellularLocation>
    <subcellularLocation>
        <location evidence="1">Membrane</location>
        <topology evidence="1">Multi-pass membrane protein</topology>
    </subcellularLocation>
</comment>
<gene>
    <name evidence="9" type="primary">OLE1_2</name>
    <name evidence="9" type="ORF">A4A49_33870</name>
</gene>
<name>A0A1J6IVF2_NICAT</name>
<dbReference type="Pfam" id="PF01277">
    <property type="entry name" value="Oleosin"/>
    <property type="match status" value="1"/>
</dbReference>
<evidence type="ECO:0000313" key="10">
    <source>
        <dbReference type="Proteomes" id="UP000187609"/>
    </source>
</evidence>
<keyword evidence="10" id="KW-1185">Reference proteome</keyword>
<evidence type="ECO:0000256" key="5">
    <source>
        <dbReference type="ARBA" id="ARBA00022692"/>
    </source>
</evidence>
<dbReference type="InterPro" id="IPR000136">
    <property type="entry name" value="Oleosin"/>
</dbReference>
<dbReference type="GO" id="GO:0048608">
    <property type="term" value="P:reproductive structure development"/>
    <property type="evidence" value="ECO:0007669"/>
    <property type="project" value="UniProtKB-ARBA"/>
</dbReference>